<dbReference type="Proteomes" id="UP000002669">
    <property type="component" value="Unassembled WGS sequence"/>
</dbReference>
<gene>
    <name evidence="2" type="ORF">MGYG_03384</name>
</gene>
<reference evidence="3" key="1">
    <citation type="journal article" date="2012" name="MBio">
        <title>Comparative genome analysis of Trichophyton rubrum and related dermatophytes reveals candidate genes involved in infection.</title>
        <authorList>
            <person name="Martinez D.A."/>
            <person name="Oliver B.G."/>
            <person name="Graeser Y."/>
            <person name="Goldberg J.M."/>
            <person name="Li W."/>
            <person name="Martinez-Rossi N.M."/>
            <person name="Monod M."/>
            <person name="Shelest E."/>
            <person name="Barton R.C."/>
            <person name="Birch E."/>
            <person name="Brakhage A.A."/>
            <person name="Chen Z."/>
            <person name="Gurr S.J."/>
            <person name="Heiman D."/>
            <person name="Heitman J."/>
            <person name="Kosti I."/>
            <person name="Rossi A."/>
            <person name="Saif S."/>
            <person name="Samalova M."/>
            <person name="Saunders C.W."/>
            <person name="Shea T."/>
            <person name="Summerbell R.C."/>
            <person name="Xu J."/>
            <person name="Young S."/>
            <person name="Zeng Q."/>
            <person name="Birren B.W."/>
            <person name="Cuomo C.A."/>
            <person name="White T.C."/>
        </authorList>
    </citation>
    <scope>NUCLEOTIDE SEQUENCE [LARGE SCALE GENOMIC DNA]</scope>
    <source>
        <strain evidence="3">ATCC MYA-4604 / CBS 118893</strain>
    </source>
</reference>
<feature type="chain" id="PRO_5003190453" evidence="1">
    <location>
        <begin position="20"/>
        <end position="200"/>
    </location>
</feature>
<name>E4UND1_ARTGP</name>
<accession>E4UND1</accession>
<evidence type="ECO:0000256" key="1">
    <source>
        <dbReference type="SAM" id="SignalP"/>
    </source>
</evidence>
<dbReference type="GeneID" id="10031174"/>
<dbReference type="AlphaFoldDB" id="E4UND1"/>
<dbReference type="HOGENOM" id="CLU_1365954_0_0_1"/>
<proteinExistence type="predicted"/>
<dbReference type="OrthoDB" id="4191833at2759"/>
<dbReference type="InParanoid" id="E4UND1"/>
<dbReference type="RefSeq" id="XP_003175863.1">
    <property type="nucleotide sequence ID" value="XM_003175815.1"/>
</dbReference>
<dbReference type="eggNOG" id="ENOG502RM6M">
    <property type="taxonomic scope" value="Eukaryota"/>
</dbReference>
<keyword evidence="3" id="KW-1185">Reference proteome</keyword>
<dbReference type="EMBL" id="DS989823">
    <property type="protein sequence ID" value="EFR00381.1"/>
    <property type="molecule type" value="Genomic_DNA"/>
</dbReference>
<evidence type="ECO:0000313" key="2">
    <source>
        <dbReference type="EMBL" id="EFR00381.1"/>
    </source>
</evidence>
<protein>
    <submittedName>
        <fullName evidence="2">Uncharacterized protein</fullName>
    </submittedName>
</protein>
<evidence type="ECO:0000313" key="3">
    <source>
        <dbReference type="Proteomes" id="UP000002669"/>
    </source>
</evidence>
<sequence>MAPATAAFLFALLAPSVYASPIVARGKEYDYKSSCVNYKHAKNIPGVFQEAGPFRGKTDPYCDKMRAAVIDKGEGEFYEVPGDTFFKYGDEGYARPTIQRNVKDSLGIKTRLTLTDRGRDLIKDAENPEAAFDELCRPAFIQFGTKGKGCTQELDYSKSQRENGGDFTTTVVNNGDLKIFDGKEEMGTLFVINEWPGIKN</sequence>
<organism evidence="3">
    <name type="scientific">Arthroderma gypseum (strain ATCC MYA-4604 / CBS 118893)</name>
    <name type="common">Microsporum gypseum</name>
    <dbReference type="NCBI Taxonomy" id="535722"/>
    <lineage>
        <taxon>Eukaryota</taxon>
        <taxon>Fungi</taxon>
        <taxon>Dikarya</taxon>
        <taxon>Ascomycota</taxon>
        <taxon>Pezizomycotina</taxon>
        <taxon>Eurotiomycetes</taxon>
        <taxon>Eurotiomycetidae</taxon>
        <taxon>Onygenales</taxon>
        <taxon>Arthrodermataceae</taxon>
        <taxon>Nannizzia</taxon>
    </lineage>
</organism>
<keyword evidence="1" id="KW-0732">Signal</keyword>
<dbReference type="VEuPathDB" id="FungiDB:MGYG_03384"/>
<feature type="signal peptide" evidence="1">
    <location>
        <begin position="1"/>
        <end position="19"/>
    </location>
</feature>